<dbReference type="GO" id="GO:0046872">
    <property type="term" value="F:metal ion binding"/>
    <property type="evidence" value="ECO:0007669"/>
    <property type="project" value="UniProtKB-KW"/>
</dbReference>
<gene>
    <name evidence="6" type="ORF">GQE98_05885</name>
</gene>
<evidence type="ECO:0000256" key="1">
    <source>
        <dbReference type="ARBA" id="ARBA00005495"/>
    </source>
</evidence>
<comment type="caution">
    <text evidence="6">The sequence shown here is derived from an EMBL/GenBank/DDBJ whole genome shotgun (WGS) entry which is preliminary data.</text>
</comment>
<evidence type="ECO:0000256" key="2">
    <source>
        <dbReference type="ARBA" id="ARBA00022723"/>
    </source>
</evidence>
<evidence type="ECO:0000313" key="6">
    <source>
        <dbReference type="EMBL" id="MZR30164.1"/>
    </source>
</evidence>
<dbReference type="Proteomes" id="UP000476030">
    <property type="component" value="Unassembled WGS sequence"/>
</dbReference>
<feature type="domain" description="CENP-V/GFA" evidence="5">
    <location>
        <begin position="6"/>
        <end position="118"/>
    </location>
</feature>
<evidence type="ECO:0000259" key="5">
    <source>
        <dbReference type="PROSITE" id="PS51891"/>
    </source>
</evidence>
<dbReference type="PANTHER" id="PTHR33337:SF40">
    <property type="entry name" value="CENP-V_GFA DOMAIN-CONTAINING PROTEIN-RELATED"/>
    <property type="match status" value="1"/>
</dbReference>
<dbReference type="Gene3D" id="3.90.1590.10">
    <property type="entry name" value="glutathione-dependent formaldehyde- activating enzyme (gfa)"/>
    <property type="match status" value="1"/>
</dbReference>
<evidence type="ECO:0000256" key="3">
    <source>
        <dbReference type="ARBA" id="ARBA00022833"/>
    </source>
</evidence>
<keyword evidence="4" id="KW-0456">Lyase</keyword>
<keyword evidence="2" id="KW-0479">Metal-binding</keyword>
<protein>
    <submittedName>
        <fullName evidence="6">GFA family protein</fullName>
    </submittedName>
</protein>
<organism evidence="6 7">
    <name type="scientific">Sneathiella litorea</name>
    <dbReference type="NCBI Taxonomy" id="2606216"/>
    <lineage>
        <taxon>Bacteria</taxon>
        <taxon>Pseudomonadati</taxon>
        <taxon>Pseudomonadota</taxon>
        <taxon>Alphaproteobacteria</taxon>
        <taxon>Sneathiellales</taxon>
        <taxon>Sneathiellaceae</taxon>
        <taxon>Sneathiella</taxon>
    </lineage>
</organism>
<sequence>MVGKERTGTCLCGDVKINAKKTDDTAGVCHCSSCRRWGGGPLLTTDCGTEVSFDGDENIKVFNSSEWAERGFCMNCGTHLFYRLKENGQYVVPLGLFGDDDFVLDHQIFIDEKPAFYTFANKTTMMTGEEVFAKFAPPE</sequence>
<dbReference type="EMBL" id="WTUW01000001">
    <property type="protein sequence ID" value="MZR30164.1"/>
    <property type="molecule type" value="Genomic_DNA"/>
</dbReference>
<dbReference type="GO" id="GO:0016846">
    <property type="term" value="F:carbon-sulfur lyase activity"/>
    <property type="evidence" value="ECO:0007669"/>
    <property type="project" value="InterPro"/>
</dbReference>
<name>A0A6L8W6R0_9PROT</name>
<dbReference type="Pfam" id="PF04828">
    <property type="entry name" value="GFA"/>
    <property type="match status" value="1"/>
</dbReference>
<dbReference type="InterPro" id="IPR011057">
    <property type="entry name" value="Mss4-like_sf"/>
</dbReference>
<dbReference type="RefSeq" id="WP_161314687.1">
    <property type="nucleotide sequence ID" value="NZ_WTUW01000001.1"/>
</dbReference>
<dbReference type="PANTHER" id="PTHR33337">
    <property type="entry name" value="GFA DOMAIN-CONTAINING PROTEIN"/>
    <property type="match status" value="1"/>
</dbReference>
<dbReference type="InterPro" id="IPR006913">
    <property type="entry name" value="CENP-V/GFA"/>
</dbReference>
<dbReference type="AlphaFoldDB" id="A0A6L8W6R0"/>
<proteinExistence type="inferred from homology"/>
<evidence type="ECO:0000256" key="4">
    <source>
        <dbReference type="ARBA" id="ARBA00023239"/>
    </source>
</evidence>
<evidence type="ECO:0000313" key="7">
    <source>
        <dbReference type="Proteomes" id="UP000476030"/>
    </source>
</evidence>
<dbReference type="PROSITE" id="PS51891">
    <property type="entry name" value="CENP_V_GFA"/>
    <property type="match status" value="1"/>
</dbReference>
<dbReference type="SUPFAM" id="SSF51316">
    <property type="entry name" value="Mss4-like"/>
    <property type="match status" value="1"/>
</dbReference>
<keyword evidence="7" id="KW-1185">Reference proteome</keyword>
<accession>A0A6L8W6R0</accession>
<keyword evidence="3" id="KW-0862">Zinc</keyword>
<comment type="similarity">
    <text evidence="1">Belongs to the Gfa family.</text>
</comment>
<reference evidence="6 7" key="1">
    <citation type="submission" date="2019-12" db="EMBL/GenBank/DDBJ databases">
        <title>Snethiella sp. nov. sp. isolated from sea sand.</title>
        <authorList>
            <person name="Kim J."/>
            <person name="Jeong S.E."/>
            <person name="Jung H.S."/>
            <person name="Jeon C.O."/>
        </authorList>
    </citation>
    <scope>NUCLEOTIDE SEQUENCE [LARGE SCALE GENOMIC DNA]</scope>
    <source>
        <strain evidence="6 7">DP05</strain>
    </source>
</reference>